<accession>V2Y6H1</accession>
<dbReference type="EMBL" id="AWSO01000815">
    <property type="protein sequence ID" value="ESK87269.1"/>
    <property type="molecule type" value="Genomic_DNA"/>
</dbReference>
<evidence type="ECO:0000313" key="3">
    <source>
        <dbReference type="Proteomes" id="UP000017559"/>
    </source>
</evidence>
<proteinExistence type="predicted"/>
<evidence type="ECO:0000256" key="1">
    <source>
        <dbReference type="SAM" id="MobiDB-lite"/>
    </source>
</evidence>
<dbReference type="KEGG" id="mrr:Moror_5780"/>
<dbReference type="AlphaFoldDB" id="V2Y6H1"/>
<comment type="caution">
    <text evidence="2">The sequence shown here is derived from an EMBL/GenBank/DDBJ whole genome shotgun (WGS) entry which is preliminary data.</text>
</comment>
<reference evidence="2 3" key="1">
    <citation type="journal article" date="2014" name="BMC Genomics">
        <title>Genome and secretome analysis of the hemibiotrophic fungal pathogen, Moniliophthora roreri, which causes frosty pod rot disease of cacao: mechanisms of the biotrophic and necrotrophic phases.</title>
        <authorList>
            <person name="Meinhardt L.W."/>
            <person name="Costa G.G.L."/>
            <person name="Thomazella D.P.T."/>
            <person name="Teixeira P.J.P.L."/>
            <person name="Carazzolle M.F."/>
            <person name="Schuster S.C."/>
            <person name="Carlson J.E."/>
            <person name="Guiltinan M.J."/>
            <person name="Mieczkowski P."/>
            <person name="Farmer A."/>
            <person name="Ramaraj T."/>
            <person name="Crozier J."/>
            <person name="Davis R.E."/>
            <person name="Shao J."/>
            <person name="Melnick R.L."/>
            <person name="Pereira G.A.G."/>
            <person name="Bailey B.A."/>
        </authorList>
    </citation>
    <scope>NUCLEOTIDE SEQUENCE [LARGE SCALE GENOMIC DNA]</scope>
    <source>
        <strain evidence="2 3">MCA 2997</strain>
    </source>
</reference>
<sequence length="262" mass="29283">MTTLVEQYNCLPLVTEAHRLAEGQAAARLRLCAIVAKYNLSNKFGVRLIHKHFDMQSDEVPVFRDVNIEGICSAIFMGPMKPDAKTVLCGKNFLVDKSGRLVPYEFTTTPTDDPASYQEFVGEFTREVHNSSASDVLGLCTNPKQYSESYTEFELPAIKSTVMVPSKMVPVADSDTSMTTNWIADQEPAPADNCVITRSEKHHGLQCMSTRNGHYKHSSRRSEPKDESFESNEPDDLLHPVQQALRDPLSPLFQVVRTIGVM</sequence>
<keyword evidence="3" id="KW-1185">Reference proteome</keyword>
<dbReference type="Proteomes" id="UP000017559">
    <property type="component" value="Unassembled WGS sequence"/>
</dbReference>
<dbReference type="OrthoDB" id="2994434at2759"/>
<organism evidence="2 3">
    <name type="scientific">Moniliophthora roreri (strain MCA 2997)</name>
    <name type="common">Cocoa frosty pod rot fungus</name>
    <name type="synonym">Crinipellis roreri</name>
    <dbReference type="NCBI Taxonomy" id="1381753"/>
    <lineage>
        <taxon>Eukaryota</taxon>
        <taxon>Fungi</taxon>
        <taxon>Dikarya</taxon>
        <taxon>Basidiomycota</taxon>
        <taxon>Agaricomycotina</taxon>
        <taxon>Agaricomycetes</taxon>
        <taxon>Agaricomycetidae</taxon>
        <taxon>Agaricales</taxon>
        <taxon>Marasmiineae</taxon>
        <taxon>Marasmiaceae</taxon>
        <taxon>Moniliophthora</taxon>
    </lineage>
</organism>
<feature type="region of interest" description="Disordered" evidence="1">
    <location>
        <begin position="207"/>
        <end position="235"/>
    </location>
</feature>
<dbReference type="HOGENOM" id="CLU_081054_0_0_1"/>
<gene>
    <name evidence="2" type="ORF">Moror_5780</name>
</gene>
<protein>
    <submittedName>
        <fullName evidence="2">Uncharacterized protein</fullName>
    </submittedName>
</protein>
<name>V2Y6H1_MONRO</name>
<evidence type="ECO:0000313" key="2">
    <source>
        <dbReference type="EMBL" id="ESK87269.1"/>
    </source>
</evidence>